<feature type="transmembrane region" description="Helical" evidence="5">
    <location>
        <begin position="156"/>
        <end position="175"/>
    </location>
</feature>
<dbReference type="InterPro" id="IPR000620">
    <property type="entry name" value="EamA_dom"/>
</dbReference>
<evidence type="ECO:0000256" key="2">
    <source>
        <dbReference type="ARBA" id="ARBA00022692"/>
    </source>
</evidence>
<feature type="transmembrane region" description="Helical" evidence="5">
    <location>
        <begin position="187"/>
        <end position="208"/>
    </location>
</feature>
<dbReference type="Proteomes" id="UP001251085">
    <property type="component" value="Unassembled WGS sequence"/>
</dbReference>
<keyword evidence="8" id="KW-1185">Reference proteome</keyword>
<evidence type="ECO:0000256" key="4">
    <source>
        <dbReference type="ARBA" id="ARBA00023136"/>
    </source>
</evidence>
<accession>A0ABU3EE08</accession>
<keyword evidence="4 5" id="KW-0472">Membrane</keyword>
<feature type="transmembrane region" description="Helical" evidence="5">
    <location>
        <begin position="96"/>
        <end position="119"/>
    </location>
</feature>
<feature type="domain" description="EamA" evidence="6">
    <location>
        <begin position="159"/>
        <end position="292"/>
    </location>
</feature>
<feature type="transmembrane region" description="Helical" evidence="5">
    <location>
        <begin position="69"/>
        <end position="90"/>
    </location>
</feature>
<dbReference type="EMBL" id="JAVRQI010000008">
    <property type="protein sequence ID" value="MDT1062473.1"/>
    <property type="molecule type" value="Genomic_DNA"/>
</dbReference>
<evidence type="ECO:0000256" key="3">
    <source>
        <dbReference type="ARBA" id="ARBA00022989"/>
    </source>
</evidence>
<evidence type="ECO:0000256" key="1">
    <source>
        <dbReference type="ARBA" id="ARBA00004141"/>
    </source>
</evidence>
<feature type="domain" description="EamA" evidence="6">
    <location>
        <begin position="14"/>
        <end position="144"/>
    </location>
</feature>
<dbReference type="SUPFAM" id="SSF103481">
    <property type="entry name" value="Multidrug resistance efflux transporter EmrE"/>
    <property type="match status" value="2"/>
</dbReference>
<dbReference type="PANTHER" id="PTHR32322">
    <property type="entry name" value="INNER MEMBRANE TRANSPORTER"/>
    <property type="match status" value="1"/>
</dbReference>
<protein>
    <submittedName>
        <fullName evidence="7">DMT family transporter</fullName>
    </submittedName>
</protein>
<feature type="transmembrane region" description="Helical" evidence="5">
    <location>
        <begin position="220"/>
        <end position="241"/>
    </location>
</feature>
<feature type="transmembrane region" description="Helical" evidence="5">
    <location>
        <begin position="253"/>
        <end position="272"/>
    </location>
</feature>
<evidence type="ECO:0000313" key="8">
    <source>
        <dbReference type="Proteomes" id="UP001251085"/>
    </source>
</evidence>
<organism evidence="7 8">
    <name type="scientific">Paracoccus broussonetiae</name>
    <dbReference type="NCBI Taxonomy" id="3075834"/>
    <lineage>
        <taxon>Bacteria</taxon>
        <taxon>Pseudomonadati</taxon>
        <taxon>Pseudomonadota</taxon>
        <taxon>Alphaproteobacteria</taxon>
        <taxon>Rhodobacterales</taxon>
        <taxon>Paracoccaceae</taxon>
        <taxon>Paracoccus</taxon>
    </lineage>
</organism>
<sequence length="310" mass="32778">MSQQPAIKPLDWAFLILLSLLWGGSFFLSKLALAELPPLTVVLVRVTLAALVLFAWLRASGREIPRSWSVWRAFFGMGLINNVIPFSLLFWGQTQIASGLASILNATTPVFAILVTKALAPETEVTANRLLGILFGIAGVAVLVGLDALSDKGFPVLPMFACLGAALSYGFAGFFGQRFRQMGIAPATGAFGQLTASAAMMIPLAAVIDQPWTLAAPGPITVAALIGLALFSTALGYAIYFRCLSTIGQLNTSLVTLMIPASAILLGSLVLGERLSPNHYAGLVLIGLGLLAIDGRAWRLLRGEGRGRRA</sequence>
<evidence type="ECO:0000313" key="7">
    <source>
        <dbReference type="EMBL" id="MDT1062473.1"/>
    </source>
</evidence>
<dbReference type="PANTHER" id="PTHR32322:SF9">
    <property type="entry name" value="AMINO-ACID METABOLITE EFFLUX PUMP-RELATED"/>
    <property type="match status" value="1"/>
</dbReference>
<evidence type="ECO:0000256" key="5">
    <source>
        <dbReference type="SAM" id="Phobius"/>
    </source>
</evidence>
<name>A0ABU3EE08_9RHOB</name>
<reference evidence="8" key="1">
    <citation type="submission" date="2023-07" db="EMBL/GenBank/DDBJ databases">
        <title>Characterization of two Paracoccaceae strains isolated from Phycosphere and proposal of Xinfangfangia lacusdiani sp. nov.</title>
        <authorList>
            <person name="Deng Y."/>
            <person name="Zhang Y.Q."/>
        </authorList>
    </citation>
    <scope>NUCLEOTIDE SEQUENCE [LARGE SCALE GENOMIC DNA]</scope>
    <source>
        <strain evidence="8">CPCC 101403</strain>
    </source>
</reference>
<feature type="transmembrane region" description="Helical" evidence="5">
    <location>
        <begin position="12"/>
        <end position="33"/>
    </location>
</feature>
<proteinExistence type="predicted"/>
<gene>
    <name evidence="7" type="ORF">RM190_11410</name>
</gene>
<dbReference type="RefSeq" id="WP_311759572.1">
    <property type="nucleotide sequence ID" value="NZ_JAVRQI010000008.1"/>
</dbReference>
<keyword evidence="3 5" id="KW-1133">Transmembrane helix</keyword>
<feature type="transmembrane region" description="Helical" evidence="5">
    <location>
        <begin position="278"/>
        <end position="298"/>
    </location>
</feature>
<feature type="transmembrane region" description="Helical" evidence="5">
    <location>
        <begin position="131"/>
        <end position="150"/>
    </location>
</feature>
<comment type="subcellular location">
    <subcellularLocation>
        <location evidence="1">Membrane</location>
        <topology evidence="1">Multi-pass membrane protein</topology>
    </subcellularLocation>
</comment>
<feature type="transmembrane region" description="Helical" evidence="5">
    <location>
        <begin position="39"/>
        <end position="57"/>
    </location>
</feature>
<dbReference type="InterPro" id="IPR050638">
    <property type="entry name" value="AA-Vitamin_Transporters"/>
</dbReference>
<evidence type="ECO:0000259" key="6">
    <source>
        <dbReference type="Pfam" id="PF00892"/>
    </source>
</evidence>
<keyword evidence="2 5" id="KW-0812">Transmembrane</keyword>
<dbReference type="InterPro" id="IPR037185">
    <property type="entry name" value="EmrE-like"/>
</dbReference>
<comment type="caution">
    <text evidence="7">The sequence shown here is derived from an EMBL/GenBank/DDBJ whole genome shotgun (WGS) entry which is preliminary data.</text>
</comment>
<dbReference type="Pfam" id="PF00892">
    <property type="entry name" value="EamA"/>
    <property type="match status" value="2"/>
</dbReference>